<organism evidence="1 2">
    <name type="scientific">Bacillus salipaludis</name>
    <dbReference type="NCBI Taxonomy" id="2547811"/>
    <lineage>
        <taxon>Bacteria</taxon>
        <taxon>Bacillati</taxon>
        <taxon>Bacillota</taxon>
        <taxon>Bacilli</taxon>
        <taxon>Bacillales</taxon>
        <taxon>Bacillaceae</taxon>
        <taxon>Bacillus</taxon>
    </lineage>
</organism>
<reference evidence="1" key="1">
    <citation type="submission" date="2023-08" db="EMBL/GenBank/DDBJ databases">
        <title>Nitrogen cycling bacteria in agricultural field soils.</title>
        <authorList>
            <person name="Jang J."/>
        </authorList>
    </citation>
    <scope>NUCLEOTIDE SEQUENCE</scope>
    <source>
        <strain evidence="1">PS3-36</strain>
    </source>
</reference>
<name>A0AA90QU72_9BACI</name>
<dbReference type="Proteomes" id="UP001178888">
    <property type="component" value="Unassembled WGS sequence"/>
</dbReference>
<dbReference type="RefSeq" id="WP_165976317.1">
    <property type="nucleotide sequence ID" value="NZ_JAVGVR010000001.1"/>
</dbReference>
<evidence type="ECO:0000313" key="1">
    <source>
        <dbReference type="EMBL" id="MDQ6598337.1"/>
    </source>
</evidence>
<keyword evidence="2" id="KW-1185">Reference proteome</keyword>
<comment type="caution">
    <text evidence="1">The sequence shown here is derived from an EMBL/GenBank/DDBJ whole genome shotgun (WGS) entry which is preliminary data.</text>
</comment>
<gene>
    <name evidence="1" type="ORF">RCG21_18595</name>
</gene>
<sequence length="103" mass="10976">MDHVEVPEVREVMVLAVVPEVPEVKEVMALVVVPEVPEVKEVMALAVVPEVLEVKEVMALAVVPEVQAAGAVAGQVDEKTQAEKKAVQMEIMVLKVSAASIPV</sequence>
<dbReference type="AlphaFoldDB" id="A0AA90QU72"/>
<proteinExistence type="predicted"/>
<dbReference type="EMBL" id="JAVGVR010000001">
    <property type="protein sequence ID" value="MDQ6598337.1"/>
    <property type="molecule type" value="Genomic_DNA"/>
</dbReference>
<evidence type="ECO:0000313" key="2">
    <source>
        <dbReference type="Proteomes" id="UP001178888"/>
    </source>
</evidence>
<accession>A0AA90QU72</accession>
<protein>
    <submittedName>
        <fullName evidence="1">Uncharacterized protein</fullName>
    </submittedName>
</protein>